<dbReference type="GO" id="GO:0005509">
    <property type="term" value="F:calcium ion binding"/>
    <property type="evidence" value="ECO:0007669"/>
    <property type="project" value="TreeGrafter"/>
</dbReference>
<dbReference type="EMBL" id="JROM01000039">
    <property type="protein sequence ID" value="KHE74124.1"/>
    <property type="molecule type" value="Genomic_DNA"/>
</dbReference>
<name>A0A0B0DFS8_9MICC</name>
<comment type="caution">
    <text evidence="5">The sequence shown here is derived from an EMBL/GenBank/DDBJ whole genome shotgun (WGS) entry which is preliminary data.</text>
</comment>
<dbReference type="InterPro" id="IPR005511">
    <property type="entry name" value="SMP-30"/>
</dbReference>
<dbReference type="eggNOG" id="COG3386">
    <property type="taxonomic scope" value="Bacteria"/>
</dbReference>
<dbReference type="PANTHER" id="PTHR10907">
    <property type="entry name" value="REGUCALCIN"/>
    <property type="match status" value="1"/>
</dbReference>
<dbReference type="SUPFAM" id="SSF63829">
    <property type="entry name" value="Calcium-dependent phosphotriesterase"/>
    <property type="match status" value="1"/>
</dbReference>
<evidence type="ECO:0000256" key="1">
    <source>
        <dbReference type="ARBA" id="ARBA00008853"/>
    </source>
</evidence>
<dbReference type="GO" id="GO:0019853">
    <property type="term" value="P:L-ascorbic acid biosynthetic process"/>
    <property type="evidence" value="ECO:0007669"/>
    <property type="project" value="TreeGrafter"/>
</dbReference>
<feature type="binding site" evidence="3">
    <location>
        <position position="146"/>
    </location>
    <ligand>
        <name>a divalent metal cation</name>
        <dbReference type="ChEBI" id="CHEBI:60240"/>
    </ligand>
</feature>
<dbReference type="STRING" id="223184.AS25_08990"/>
<dbReference type="RefSeq" id="WP_035964447.1">
    <property type="nucleotide sequence ID" value="NZ_JAQDQD010000005.1"/>
</dbReference>
<feature type="binding site" evidence="3">
    <location>
        <position position="100"/>
    </location>
    <ligand>
        <name>substrate</name>
    </ligand>
</feature>
<proteinExistence type="inferred from homology"/>
<dbReference type="InterPro" id="IPR013658">
    <property type="entry name" value="SGL"/>
</dbReference>
<feature type="binding site" evidence="3">
    <location>
        <position position="98"/>
    </location>
    <ligand>
        <name>substrate</name>
    </ligand>
</feature>
<sequence>MKQLTAQRITPSWMYHGEGPCWSKEWNGLAWVDMLAGDVMTFTPDDQPRRQHVDTVTACVRPRSSGGQIIAVERGVVLTDPTGAVEREISMWEDPEIRMNEGGVAPDGSFYVGSMAYEQTEGAATLYRVAPDLSWQPVLEKVSISNGIAWSPDGTLAYYNDTPTHEVSVFDWSPEAGLQKRRTFVAPVLDDHAAAAATDPEESYEPGSVSVSPDGLTVDSEGAVWVALNGAGQVHRYLPDGTLDTVVAVGAKQTTACTLGGEDLRTLYITTSRENLPDDVQPTAGSLYSVRVSVPGQVTQAFGG</sequence>
<comment type="cofactor">
    <cofactor evidence="3">
        <name>Zn(2+)</name>
        <dbReference type="ChEBI" id="CHEBI:29105"/>
    </cofactor>
    <text evidence="3">Binds 1 divalent metal cation per subunit.</text>
</comment>
<organism evidence="5 6">
    <name type="scientific">Kocuria marina</name>
    <dbReference type="NCBI Taxonomy" id="223184"/>
    <lineage>
        <taxon>Bacteria</taxon>
        <taxon>Bacillati</taxon>
        <taxon>Actinomycetota</taxon>
        <taxon>Actinomycetes</taxon>
        <taxon>Micrococcales</taxon>
        <taxon>Micrococcaceae</taxon>
        <taxon>Kocuria</taxon>
    </lineage>
</organism>
<feature type="binding site" evidence="3">
    <location>
        <position position="118"/>
    </location>
    <ligand>
        <name>substrate</name>
    </ligand>
</feature>
<accession>A0A0B0DFS8</accession>
<dbReference type="Gene3D" id="2.120.10.30">
    <property type="entry name" value="TolB, C-terminal domain"/>
    <property type="match status" value="1"/>
</dbReference>
<evidence type="ECO:0000256" key="3">
    <source>
        <dbReference type="PIRSR" id="PIRSR605511-2"/>
    </source>
</evidence>
<reference evidence="5 6" key="1">
    <citation type="submission" date="2014-09" db="EMBL/GenBank/DDBJ databases">
        <title>High-quality draft genome sequence of Kocuria marina SO9-6, an actinobacterium isolated from a copper mine.</title>
        <authorList>
            <person name="Castro D.B."/>
            <person name="Pereira L.B."/>
            <person name="Silva M.V."/>
            <person name="Silva B.P."/>
            <person name="Zanardi B.R."/>
            <person name="Carlos C."/>
            <person name="Belgini D.R."/>
            <person name="Limache E.G."/>
            <person name="Lacerda G.V."/>
            <person name="Nery M.B."/>
            <person name="Gomes M.B."/>
            <person name="Souza S."/>
            <person name="Silva T.M."/>
            <person name="Rodrigues V.D."/>
            <person name="Paulino L.C."/>
            <person name="Vicentini R."/>
            <person name="Ferraz L.F."/>
            <person name="Ottoboni L.M."/>
        </authorList>
    </citation>
    <scope>NUCLEOTIDE SEQUENCE [LARGE SCALE GENOMIC DNA]</scope>
    <source>
        <strain evidence="5 6">SO9-6</strain>
    </source>
</reference>
<dbReference type="InterPro" id="IPR011042">
    <property type="entry name" value="6-blade_b-propeller_TolB-like"/>
</dbReference>
<comment type="similarity">
    <text evidence="1">Belongs to the SMP-30/CGR1 family.</text>
</comment>
<evidence type="ECO:0000256" key="2">
    <source>
        <dbReference type="PIRSR" id="PIRSR605511-1"/>
    </source>
</evidence>
<keyword evidence="3" id="KW-0862">Zinc</keyword>
<dbReference type="GO" id="GO:0004341">
    <property type="term" value="F:gluconolactonase activity"/>
    <property type="evidence" value="ECO:0007669"/>
    <property type="project" value="TreeGrafter"/>
</dbReference>
<dbReference type="AlphaFoldDB" id="A0A0B0DFS8"/>
<evidence type="ECO:0000313" key="6">
    <source>
        <dbReference type="Proteomes" id="UP000030664"/>
    </source>
</evidence>
<feature type="binding site" evidence="3">
    <location>
        <position position="18"/>
    </location>
    <ligand>
        <name>a divalent metal cation</name>
        <dbReference type="ChEBI" id="CHEBI:60240"/>
    </ligand>
</feature>
<evidence type="ECO:0000313" key="5">
    <source>
        <dbReference type="EMBL" id="KHE74124.1"/>
    </source>
</evidence>
<feature type="binding site" evidence="3">
    <location>
        <position position="214"/>
    </location>
    <ligand>
        <name>a divalent metal cation</name>
        <dbReference type="ChEBI" id="CHEBI:60240"/>
    </ligand>
</feature>
<protein>
    <submittedName>
        <fullName evidence="5">Gluconolactonase</fullName>
    </submittedName>
</protein>
<dbReference type="Proteomes" id="UP000030664">
    <property type="component" value="Unassembled WGS sequence"/>
</dbReference>
<dbReference type="PANTHER" id="PTHR10907:SF47">
    <property type="entry name" value="REGUCALCIN"/>
    <property type="match status" value="1"/>
</dbReference>
<dbReference type="PRINTS" id="PR01790">
    <property type="entry name" value="SMP30FAMILY"/>
</dbReference>
<dbReference type="Pfam" id="PF08450">
    <property type="entry name" value="SGL"/>
    <property type="match status" value="1"/>
</dbReference>
<feature type="active site" description="Proton donor/acceptor" evidence="2">
    <location>
        <position position="214"/>
    </location>
</feature>
<keyword evidence="3" id="KW-0479">Metal-binding</keyword>
<gene>
    <name evidence="5" type="ORF">AS25_08990</name>
</gene>
<evidence type="ECO:0000259" key="4">
    <source>
        <dbReference type="Pfam" id="PF08450"/>
    </source>
</evidence>
<feature type="domain" description="SMP-30/Gluconolactonase/LRE-like region" evidence="4">
    <location>
        <begin position="17"/>
        <end position="272"/>
    </location>
</feature>